<organism evidence="1">
    <name type="scientific">uncultured Dysgonomonas sp</name>
    <dbReference type="NCBI Taxonomy" id="206096"/>
    <lineage>
        <taxon>Bacteria</taxon>
        <taxon>Pseudomonadati</taxon>
        <taxon>Bacteroidota</taxon>
        <taxon>Bacteroidia</taxon>
        <taxon>Bacteroidales</taxon>
        <taxon>Dysgonomonadaceae</taxon>
        <taxon>Dysgonomonas</taxon>
        <taxon>environmental samples</taxon>
    </lineage>
</organism>
<gene>
    <name evidence="1" type="ORF">KL86DYS2_11693</name>
</gene>
<dbReference type="GeneID" id="78081490"/>
<dbReference type="AlphaFoldDB" id="A0A212JJK6"/>
<reference evidence="1" key="1">
    <citation type="submission" date="2016-04" db="EMBL/GenBank/DDBJ databases">
        <authorList>
            <person name="Evans L.H."/>
            <person name="Alamgir A."/>
            <person name="Owens N."/>
            <person name="Weber N.D."/>
            <person name="Virtaneva K."/>
            <person name="Barbian K."/>
            <person name="Babar A."/>
            <person name="Rosenke K."/>
        </authorList>
    </citation>
    <scope>NUCLEOTIDE SEQUENCE</scope>
    <source>
        <strain evidence="1">86-2</strain>
    </source>
</reference>
<evidence type="ECO:0000313" key="1">
    <source>
        <dbReference type="EMBL" id="SBV99591.1"/>
    </source>
</evidence>
<dbReference type="EMBL" id="FLUL01000001">
    <property type="protein sequence ID" value="SBV99591.1"/>
    <property type="molecule type" value="Genomic_DNA"/>
</dbReference>
<dbReference type="RefSeq" id="WP_006842187.1">
    <property type="nucleotide sequence ID" value="NZ_CABTJG010000001.1"/>
</dbReference>
<proteinExistence type="predicted"/>
<accession>A0A212JJK6</accession>
<protein>
    <submittedName>
        <fullName evidence="1">Uncharacterized protein</fullName>
    </submittedName>
</protein>
<sequence>MSSRRKLKKSINESIDLLYTDCVFYKVFVIDADQAAADKVITRIVETQEEFLNRVNVNEGKEVKGRVKAYYKKVKADFKEQINSIAKEIESLG</sequence>
<name>A0A212JJK6_9BACT</name>